<dbReference type="PANTHER" id="PTHR36118:SF1">
    <property type="entry name" value="ION-TRANSLOCATING OXIDOREDUCTASE COMPLEX SUBUNIT G"/>
    <property type="match status" value="1"/>
</dbReference>
<dbReference type="PIRSF" id="PIRSF006091">
    <property type="entry name" value="E_trnsport_RnfG"/>
    <property type="match status" value="1"/>
</dbReference>
<keyword evidence="6" id="KW-0997">Cell inner membrane</keyword>
<evidence type="ECO:0000256" key="2">
    <source>
        <dbReference type="ARBA" id="ARBA00022553"/>
    </source>
</evidence>
<protein>
    <recommendedName>
        <fullName evidence="6">Ion-translocating oxidoreductase complex subunit G</fullName>
        <ecNumber evidence="6">7.-.-.-</ecNumber>
    </recommendedName>
    <alternativeName>
        <fullName evidence="6">Rnf electron transport complex subunit G</fullName>
    </alternativeName>
</protein>
<evidence type="ECO:0000256" key="5">
    <source>
        <dbReference type="ARBA" id="ARBA00022982"/>
    </source>
</evidence>
<evidence type="ECO:0000313" key="9">
    <source>
        <dbReference type="Proteomes" id="UP000260351"/>
    </source>
</evidence>
<dbReference type="EMBL" id="QUZK01000048">
    <property type="protein sequence ID" value="RFF29319.1"/>
    <property type="molecule type" value="Genomic_DNA"/>
</dbReference>
<dbReference type="GO" id="GO:0022900">
    <property type="term" value="P:electron transport chain"/>
    <property type="evidence" value="ECO:0007669"/>
    <property type="project" value="UniProtKB-UniRule"/>
</dbReference>
<evidence type="ECO:0000313" key="8">
    <source>
        <dbReference type="EMBL" id="RFF29319.1"/>
    </source>
</evidence>
<dbReference type="Proteomes" id="UP000260351">
    <property type="component" value="Unassembled WGS sequence"/>
</dbReference>
<dbReference type="OrthoDB" id="9784165at2"/>
<evidence type="ECO:0000256" key="6">
    <source>
        <dbReference type="HAMAP-Rule" id="MF_00479"/>
    </source>
</evidence>
<keyword evidence="6" id="KW-0812">Transmembrane</keyword>
<keyword evidence="6" id="KW-1278">Translocase</keyword>
<evidence type="ECO:0000256" key="4">
    <source>
        <dbReference type="ARBA" id="ARBA00022643"/>
    </source>
</evidence>
<feature type="modified residue" description="FMN phosphoryl threonine" evidence="6">
    <location>
        <position position="174"/>
    </location>
</feature>
<dbReference type="RefSeq" id="WP_116651685.1">
    <property type="nucleotide sequence ID" value="NZ_QUZK01000048.1"/>
</dbReference>
<keyword evidence="4 6" id="KW-0288">FMN</keyword>
<comment type="subcellular location">
    <subcellularLocation>
        <location evidence="6">Cell inner membrane</location>
        <topology evidence="6">Single-pass membrane protein</topology>
    </subcellularLocation>
</comment>
<keyword evidence="1 6" id="KW-0813">Transport</keyword>
<keyword evidence="6" id="KW-1003">Cell membrane</keyword>
<keyword evidence="5 6" id="KW-0249">Electron transport</keyword>
<dbReference type="NCBIfam" id="TIGR01947">
    <property type="entry name" value="rnfG"/>
    <property type="match status" value="1"/>
</dbReference>
<dbReference type="Pfam" id="PF04205">
    <property type="entry name" value="FMN_bind"/>
    <property type="match status" value="1"/>
</dbReference>
<comment type="subunit">
    <text evidence="6">The complex is composed of six subunits: RnfA, RnfB, RnfC, RnfD, RnfE and RnfG.</text>
</comment>
<comment type="function">
    <text evidence="6">Part of a membrane-bound complex that couples electron transfer with translocation of ions across the membrane.</text>
</comment>
<dbReference type="SMART" id="SM00900">
    <property type="entry name" value="FMN_bind"/>
    <property type="match status" value="1"/>
</dbReference>
<dbReference type="HAMAP" id="MF_00479">
    <property type="entry name" value="RsxG_RnfG"/>
    <property type="match status" value="1"/>
</dbReference>
<keyword evidence="9" id="KW-1185">Reference proteome</keyword>
<name>A0A3E1K5M7_9GAMM</name>
<dbReference type="EC" id="7.-.-.-" evidence="6"/>
<sequence>MKESRTLAPALAVFGALGLVAALLLAGLNALTGERIAHERRDHALRAVSAMLPEGRYDNDLLDTAERIEIPGLDEATAYTARLSGNATALVVDVVTPNGYSGDIRLLVAVSADGAVLGSRILEHRETPGLGDRIEHDKSDWLTQFDGRSLGRPPAEEWAPDRRGGAFDTVTSATISSAAVVDAIKRILLTFESRGDALRRETQANGPSDGND</sequence>
<dbReference type="PANTHER" id="PTHR36118">
    <property type="entry name" value="ION-TRANSLOCATING OXIDOREDUCTASE COMPLEX SUBUNIT G"/>
    <property type="match status" value="1"/>
</dbReference>
<evidence type="ECO:0000256" key="1">
    <source>
        <dbReference type="ARBA" id="ARBA00022448"/>
    </source>
</evidence>
<evidence type="ECO:0000259" key="7">
    <source>
        <dbReference type="SMART" id="SM00900"/>
    </source>
</evidence>
<dbReference type="GO" id="GO:0010181">
    <property type="term" value="F:FMN binding"/>
    <property type="evidence" value="ECO:0007669"/>
    <property type="project" value="InterPro"/>
</dbReference>
<dbReference type="InterPro" id="IPR010209">
    <property type="entry name" value="Ion_transpt_RnfG/RsxG"/>
</dbReference>
<organism evidence="8 9">
    <name type="scientific">Wenzhouxiangella sediminis</name>
    <dbReference type="NCBI Taxonomy" id="1792836"/>
    <lineage>
        <taxon>Bacteria</taxon>
        <taxon>Pseudomonadati</taxon>
        <taxon>Pseudomonadota</taxon>
        <taxon>Gammaproteobacteria</taxon>
        <taxon>Chromatiales</taxon>
        <taxon>Wenzhouxiangellaceae</taxon>
        <taxon>Wenzhouxiangella</taxon>
    </lineage>
</organism>
<dbReference type="GO" id="GO:0005886">
    <property type="term" value="C:plasma membrane"/>
    <property type="evidence" value="ECO:0007669"/>
    <property type="project" value="UniProtKB-SubCell"/>
</dbReference>
<reference evidence="8 9" key="1">
    <citation type="submission" date="2018-08" db="EMBL/GenBank/DDBJ databases">
        <title>Wenzhouxiangella salilacus sp. nov., a novel bacterium isolated from a saline lake in Xinjiang Province, China.</title>
        <authorList>
            <person name="Han S."/>
        </authorList>
    </citation>
    <scope>NUCLEOTIDE SEQUENCE [LARGE SCALE GENOMIC DNA]</scope>
    <source>
        <strain evidence="8 9">XDB06</strain>
    </source>
</reference>
<dbReference type="AlphaFoldDB" id="A0A3E1K5M7"/>
<comment type="similarity">
    <text evidence="6">Belongs to the RnfG family.</text>
</comment>
<comment type="caution">
    <text evidence="8">The sequence shown here is derived from an EMBL/GenBank/DDBJ whole genome shotgun (WGS) entry which is preliminary data.</text>
</comment>
<feature type="domain" description="FMN-binding" evidence="7">
    <location>
        <begin position="99"/>
        <end position="191"/>
    </location>
</feature>
<proteinExistence type="inferred from homology"/>
<keyword evidence="3 6" id="KW-0285">Flavoprotein</keyword>
<dbReference type="InterPro" id="IPR007329">
    <property type="entry name" value="FMN-bd"/>
</dbReference>
<accession>A0A3E1K5M7</accession>
<keyword evidence="6" id="KW-1133">Transmembrane helix</keyword>
<keyword evidence="2 6" id="KW-0597">Phosphoprotein</keyword>
<gene>
    <name evidence="6" type="primary">rnfG</name>
    <name evidence="8" type="ORF">DZC52_13515</name>
</gene>
<dbReference type="GO" id="GO:0009055">
    <property type="term" value="F:electron transfer activity"/>
    <property type="evidence" value="ECO:0007669"/>
    <property type="project" value="InterPro"/>
</dbReference>
<keyword evidence="6" id="KW-0472">Membrane</keyword>
<evidence type="ECO:0000256" key="3">
    <source>
        <dbReference type="ARBA" id="ARBA00022630"/>
    </source>
</evidence>
<comment type="cofactor">
    <cofactor evidence="6">
        <name>FMN</name>
        <dbReference type="ChEBI" id="CHEBI:58210"/>
    </cofactor>
</comment>